<gene>
    <name evidence="2" type="ORF">F2Q69_00012825</name>
</gene>
<feature type="region of interest" description="Disordered" evidence="1">
    <location>
        <begin position="449"/>
        <end position="469"/>
    </location>
</feature>
<comment type="caution">
    <text evidence="2">The sequence shown here is derived from an EMBL/GenBank/DDBJ whole genome shotgun (WGS) entry which is preliminary data.</text>
</comment>
<dbReference type="CDD" id="cd00303">
    <property type="entry name" value="retropepsin_like"/>
    <property type="match status" value="1"/>
</dbReference>
<dbReference type="InterPro" id="IPR021109">
    <property type="entry name" value="Peptidase_aspartic_dom_sf"/>
</dbReference>
<evidence type="ECO:0000313" key="3">
    <source>
        <dbReference type="Proteomes" id="UP000712600"/>
    </source>
</evidence>
<dbReference type="SUPFAM" id="SSF50630">
    <property type="entry name" value="Acid proteases"/>
    <property type="match status" value="1"/>
</dbReference>
<dbReference type="EMBL" id="QGKX02000996">
    <property type="protein sequence ID" value="KAF3558746.1"/>
    <property type="molecule type" value="Genomic_DNA"/>
</dbReference>
<dbReference type="PANTHER" id="PTHR33067:SF31">
    <property type="entry name" value="RNA-DIRECTED DNA POLYMERASE"/>
    <property type="match status" value="1"/>
</dbReference>
<feature type="compositionally biased region" description="Basic and acidic residues" evidence="1">
    <location>
        <begin position="449"/>
        <end position="464"/>
    </location>
</feature>
<name>A0A8S9R0C0_BRACR</name>
<evidence type="ECO:0000313" key="2">
    <source>
        <dbReference type="EMBL" id="KAF3558746.1"/>
    </source>
</evidence>
<dbReference type="PANTHER" id="PTHR33067">
    <property type="entry name" value="RNA-DIRECTED DNA POLYMERASE-RELATED"/>
    <property type="match status" value="1"/>
</dbReference>
<dbReference type="Gene3D" id="2.40.70.10">
    <property type="entry name" value="Acid Proteases"/>
    <property type="match status" value="1"/>
</dbReference>
<protein>
    <recommendedName>
        <fullName evidence="4">Aspartic peptidase DDI1-type domain-containing protein</fullName>
    </recommendedName>
</protein>
<feature type="compositionally biased region" description="Basic and acidic residues" evidence="1">
    <location>
        <begin position="225"/>
        <end position="241"/>
    </location>
</feature>
<feature type="region of interest" description="Disordered" evidence="1">
    <location>
        <begin position="212"/>
        <end position="241"/>
    </location>
</feature>
<reference evidence="2" key="1">
    <citation type="submission" date="2019-12" db="EMBL/GenBank/DDBJ databases">
        <title>Genome sequencing and annotation of Brassica cretica.</title>
        <authorList>
            <person name="Studholme D.J."/>
            <person name="Sarris P."/>
        </authorList>
    </citation>
    <scope>NUCLEOTIDE SEQUENCE</scope>
    <source>
        <strain evidence="2">PFS-109/04</strain>
        <tissue evidence="2">Leaf</tissue>
    </source>
</reference>
<evidence type="ECO:0000256" key="1">
    <source>
        <dbReference type="SAM" id="MobiDB-lite"/>
    </source>
</evidence>
<sequence>MADNFEQLSDDALEAMQVDQISERRTLGKRKEKPFEEAYFTHKLWIFFRETKETEQDIHRIFDQIREKMKQRITLKKKSDPGKFTVPCLVKGIEFPCAMCDTGSSVSILPKVMADHLGLKIEPSQNSFTFVDHSTRNSGRIIRDLEVQIGNTLVPVDFHVLENKQNKNHSLLLGRAFMATLGAVCNMQTNQLCLTLINPDVHYDPIRVMRPQTGTPPSINIDIHPPIDNKSRESIDRSPANDRQCDYSIGNWADDNLHGSYAVDTELPETRSDEYDEDYHREKNIEYHGLAMDERGLLHTSSADVKPMIDSSNNPSIVIRYKHLSEEHLNNSTDYDLIPDEFGIFRDSAGRARGMDGSILNKKYAIRPSIDRRPLSSIDGLATPEKNSYNKAEIDELVNEIYRVSRTSDDFHSKRLDDIYYPFDNRISWLTTCMDEKKQNLAMLQTQHEVGEGRSKSIDSHTRPSTDASVQASIDKRLALFDDRLQSFTLSARWCLLPTK</sequence>
<dbReference type="Pfam" id="PF13975">
    <property type="entry name" value="gag-asp_proteas"/>
    <property type="match status" value="1"/>
</dbReference>
<accession>A0A8S9R0C0</accession>
<organism evidence="2 3">
    <name type="scientific">Brassica cretica</name>
    <name type="common">Mustard</name>
    <dbReference type="NCBI Taxonomy" id="69181"/>
    <lineage>
        <taxon>Eukaryota</taxon>
        <taxon>Viridiplantae</taxon>
        <taxon>Streptophyta</taxon>
        <taxon>Embryophyta</taxon>
        <taxon>Tracheophyta</taxon>
        <taxon>Spermatophyta</taxon>
        <taxon>Magnoliopsida</taxon>
        <taxon>eudicotyledons</taxon>
        <taxon>Gunneridae</taxon>
        <taxon>Pentapetalae</taxon>
        <taxon>rosids</taxon>
        <taxon>malvids</taxon>
        <taxon>Brassicales</taxon>
        <taxon>Brassicaceae</taxon>
        <taxon>Brassiceae</taxon>
        <taxon>Brassica</taxon>
    </lineage>
</organism>
<evidence type="ECO:0008006" key="4">
    <source>
        <dbReference type="Google" id="ProtNLM"/>
    </source>
</evidence>
<dbReference type="AlphaFoldDB" id="A0A8S9R0C0"/>
<proteinExistence type="predicted"/>
<dbReference type="Proteomes" id="UP000712600">
    <property type="component" value="Unassembled WGS sequence"/>
</dbReference>